<feature type="transmembrane region" description="Helical" evidence="5">
    <location>
        <begin position="247"/>
        <end position="264"/>
    </location>
</feature>
<accession>A0ABV0KHW4</accession>
<dbReference type="Gene3D" id="1.25.40.10">
    <property type="entry name" value="Tetratricopeptide repeat domain"/>
    <property type="match status" value="1"/>
</dbReference>
<keyword evidence="7" id="KW-0436">Ligase</keyword>
<feature type="transmembrane region" description="Helical" evidence="5">
    <location>
        <begin position="271"/>
        <end position="289"/>
    </location>
</feature>
<keyword evidence="4 5" id="KW-0472">Membrane</keyword>
<comment type="caution">
    <text evidence="7">The sequence shown here is derived from an EMBL/GenBank/DDBJ whole genome shotgun (WGS) entry which is preliminary data.</text>
</comment>
<feature type="transmembrane region" description="Helical" evidence="5">
    <location>
        <begin position="85"/>
        <end position="105"/>
    </location>
</feature>
<organism evidence="7 8">
    <name type="scientific">Stenomitos frigidus AS-A4</name>
    <dbReference type="NCBI Taxonomy" id="2933935"/>
    <lineage>
        <taxon>Bacteria</taxon>
        <taxon>Bacillati</taxon>
        <taxon>Cyanobacteriota</taxon>
        <taxon>Cyanophyceae</taxon>
        <taxon>Leptolyngbyales</taxon>
        <taxon>Leptolyngbyaceae</taxon>
        <taxon>Stenomitos</taxon>
    </lineage>
</organism>
<name>A0ABV0KHW4_9CYAN</name>
<keyword evidence="2 5" id="KW-0812">Transmembrane</keyword>
<feature type="transmembrane region" description="Helical" evidence="5">
    <location>
        <begin position="200"/>
        <end position="218"/>
    </location>
</feature>
<feature type="transmembrane region" description="Helical" evidence="5">
    <location>
        <begin position="111"/>
        <end position="132"/>
    </location>
</feature>
<keyword evidence="8" id="KW-1185">Reference proteome</keyword>
<feature type="transmembrane region" description="Helical" evidence="5">
    <location>
        <begin position="429"/>
        <end position="450"/>
    </location>
</feature>
<evidence type="ECO:0000256" key="4">
    <source>
        <dbReference type="ARBA" id="ARBA00023136"/>
    </source>
</evidence>
<feature type="transmembrane region" description="Helical" evidence="5">
    <location>
        <begin position="27"/>
        <end position="45"/>
    </location>
</feature>
<evidence type="ECO:0000256" key="3">
    <source>
        <dbReference type="ARBA" id="ARBA00022989"/>
    </source>
</evidence>
<feature type="transmembrane region" description="Helical" evidence="5">
    <location>
        <begin position="51"/>
        <end position="73"/>
    </location>
</feature>
<reference evidence="7 8" key="1">
    <citation type="submission" date="2022-04" db="EMBL/GenBank/DDBJ databases">
        <title>Positive selection, recombination, and allopatry shape intraspecific diversity of widespread and dominant cyanobacteria.</title>
        <authorList>
            <person name="Wei J."/>
            <person name="Shu W."/>
            <person name="Hu C."/>
        </authorList>
    </citation>
    <scope>NUCLEOTIDE SEQUENCE [LARGE SCALE GENOMIC DNA]</scope>
    <source>
        <strain evidence="7 8">AS-A4</strain>
    </source>
</reference>
<sequence>MTHSDFPAQPSKESAGTSANKTAQGNLLGLLTAAFYSLFTLLPNSNSLMVAWPWVFIWQVGLLCPVLWLLGLLWQKRLRWLGAGFDWVVGLLLVGLIISAGLAPFPMQARWYSWAVFCFLAALYALSTWLSVPERRSRLLVAQGYLSLAFIVVSLALWVNTTLLPELAHLQAWQAYGVRLPFDFAIVELRNWAPVGHQNYVAGYLVLALPLLLGLGIVQAGWRRSLWLVGFGLGLLDLYTTSSRGGWLGLLAIAIVTFGALLWRKRLSRRWLGAIGLASVVLLALLALTNNRLRLLFAGVLSGQAGGELAYRLIMVATGWSMGWSRPFTGVGPGGVPLLFQLHRPGWAGQQAEWAYQLHSTPVHLWAELGLWAVVVGVGTIALLIWCTIKWLRAIAVPTGTAAQTPSILIGCLFSSLLGYGIVSLTDYQLDNICISGTLVVFLAVLTAEFRDRPDSGLRAADDRQLIELTAATSNPLTPLRLHPVPFLPLMGVGILMAAIIWLIPVHRAWLLSSQGFAALSRNDVATFVDRLKQSHQLASWEPYYAYELGWNLGNLGLQASNPPQQQALIQDGIAWLKLGNQSAPNQEFGTTNLAWLLLNREPKAASQAFARSTQLIPAKRGVFYGLGLSLLAQKEAELAIDAITLEAVRDPILLTSPIWRLPGLQSLYEPVVRRVESTLTTLLEASPSPALAAQLHQIRGGLRWWQGNIVGARTDLTTYGTALSRVVLDLAKKQTIAPSFLADSSTGSATSRSGALAIAAWLDPAKRQTLLQQAWIVATHTDPPPKIIAELTATMARSSTFDQWLKQNAPSQTYRRERAGFGVLSRHIDGSIPVDFLTVVDNVAIAQFCKDLIPSFDYAPELDTALQPRRDALVQKVLK</sequence>
<dbReference type="GO" id="GO:0016874">
    <property type="term" value="F:ligase activity"/>
    <property type="evidence" value="ECO:0007669"/>
    <property type="project" value="UniProtKB-KW"/>
</dbReference>
<feature type="transmembrane region" description="Helical" evidence="5">
    <location>
        <begin position="139"/>
        <end position="159"/>
    </location>
</feature>
<dbReference type="InterPro" id="IPR011990">
    <property type="entry name" value="TPR-like_helical_dom_sf"/>
</dbReference>
<dbReference type="EMBL" id="JAMPLM010000007">
    <property type="protein sequence ID" value="MEP1058834.1"/>
    <property type="molecule type" value="Genomic_DNA"/>
</dbReference>
<dbReference type="PANTHER" id="PTHR37422">
    <property type="entry name" value="TEICHURONIC ACID BIOSYNTHESIS PROTEIN TUAE"/>
    <property type="match status" value="1"/>
</dbReference>
<evidence type="ECO:0000313" key="8">
    <source>
        <dbReference type="Proteomes" id="UP001476950"/>
    </source>
</evidence>
<comment type="subcellular location">
    <subcellularLocation>
        <location evidence="1">Membrane</location>
        <topology evidence="1">Multi-pass membrane protein</topology>
    </subcellularLocation>
</comment>
<evidence type="ECO:0000259" key="6">
    <source>
        <dbReference type="Pfam" id="PF04932"/>
    </source>
</evidence>
<feature type="transmembrane region" description="Helical" evidence="5">
    <location>
        <begin position="485"/>
        <end position="504"/>
    </location>
</feature>
<feature type="transmembrane region" description="Helical" evidence="5">
    <location>
        <begin position="369"/>
        <end position="389"/>
    </location>
</feature>
<feature type="transmembrane region" description="Helical" evidence="5">
    <location>
        <begin position="225"/>
        <end position="241"/>
    </location>
</feature>
<dbReference type="Proteomes" id="UP001476950">
    <property type="component" value="Unassembled WGS sequence"/>
</dbReference>
<dbReference type="RefSeq" id="WP_190448196.1">
    <property type="nucleotide sequence ID" value="NZ_JAMPLM010000007.1"/>
</dbReference>
<evidence type="ECO:0000256" key="2">
    <source>
        <dbReference type="ARBA" id="ARBA00022692"/>
    </source>
</evidence>
<feature type="transmembrane region" description="Helical" evidence="5">
    <location>
        <begin position="401"/>
        <end position="423"/>
    </location>
</feature>
<evidence type="ECO:0000256" key="1">
    <source>
        <dbReference type="ARBA" id="ARBA00004141"/>
    </source>
</evidence>
<evidence type="ECO:0000313" key="7">
    <source>
        <dbReference type="EMBL" id="MEP1058834.1"/>
    </source>
</evidence>
<dbReference type="InterPro" id="IPR007016">
    <property type="entry name" value="O-antigen_ligase-rel_domated"/>
</dbReference>
<dbReference type="Pfam" id="PF04932">
    <property type="entry name" value="Wzy_C"/>
    <property type="match status" value="1"/>
</dbReference>
<feature type="domain" description="O-antigen ligase-related" evidence="6">
    <location>
        <begin position="231"/>
        <end position="375"/>
    </location>
</feature>
<dbReference type="InterPro" id="IPR051533">
    <property type="entry name" value="WaaL-like"/>
</dbReference>
<gene>
    <name evidence="7" type="ORF">NDI38_10335</name>
</gene>
<proteinExistence type="predicted"/>
<protein>
    <submittedName>
        <fullName evidence="7">O-antigen ligase family protein</fullName>
    </submittedName>
</protein>
<dbReference type="PANTHER" id="PTHR37422:SF23">
    <property type="entry name" value="TEICHURONIC ACID BIOSYNTHESIS PROTEIN TUAE"/>
    <property type="match status" value="1"/>
</dbReference>
<evidence type="ECO:0000256" key="5">
    <source>
        <dbReference type="SAM" id="Phobius"/>
    </source>
</evidence>
<keyword evidence="3 5" id="KW-1133">Transmembrane helix</keyword>